<dbReference type="STRING" id="40296.A0A0A2LED5"/>
<gene>
    <name evidence="1" type="ORF">PITC_059980</name>
</gene>
<proteinExistence type="predicted"/>
<accession>A0A0A2LED5</accession>
<protein>
    <submittedName>
        <fullName evidence="1">Uncharacterized protein</fullName>
    </submittedName>
</protein>
<dbReference type="Proteomes" id="UP000030104">
    <property type="component" value="Unassembled WGS sequence"/>
</dbReference>
<evidence type="ECO:0000313" key="2">
    <source>
        <dbReference type="Proteomes" id="UP000030104"/>
    </source>
</evidence>
<name>A0A0A2LED5_PENIT</name>
<dbReference type="EMBL" id="JQGA01000146">
    <property type="protein sequence ID" value="KGO77558.1"/>
    <property type="molecule type" value="Genomic_DNA"/>
</dbReference>
<reference evidence="1 2" key="1">
    <citation type="journal article" date="2015" name="Mol. Plant Microbe Interact.">
        <title>Genome, transcriptome, and functional analyses of Penicillium expansum provide new insights into secondary metabolism and pathogenicity.</title>
        <authorList>
            <person name="Ballester A.R."/>
            <person name="Marcet-Houben M."/>
            <person name="Levin E."/>
            <person name="Sela N."/>
            <person name="Selma-Lazaro C."/>
            <person name="Carmona L."/>
            <person name="Wisniewski M."/>
            <person name="Droby S."/>
            <person name="Gonzalez-Candelas L."/>
            <person name="Gabaldon T."/>
        </authorList>
    </citation>
    <scope>NUCLEOTIDE SEQUENCE [LARGE SCALE GENOMIC DNA]</scope>
    <source>
        <strain evidence="1 2">PHI-1</strain>
    </source>
</reference>
<dbReference type="HOGENOM" id="CLU_1503957_0_0_1"/>
<evidence type="ECO:0000313" key="1">
    <source>
        <dbReference type="EMBL" id="KGO77558.1"/>
    </source>
</evidence>
<dbReference type="AlphaFoldDB" id="A0A0A2LED5"/>
<dbReference type="OrthoDB" id="100006at2759"/>
<organism evidence="1 2">
    <name type="scientific">Penicillium italicum</name>
    <name type="common">Blue mold</name>
    <dbReference type="NCBI Taxonomy" id="40296"/>
    <lineage>
        <taxon>Eukaryota</taxon>
        <taxon>Fungi</taxon>
        <taxon>Dikarya</taxon>
        <taxon>Ascomycota</taxon>
        <taxon>Pezizomycotina</taxon>
        <taxon>Eurotiomycetes</taxon>
        <taxon>Eurotiomycetidae</taxon>
        <taxon>Eurotiales</taxon>
        <taxon>Aspergillaceae</taxon>
        <taxon>Penicillium</taxon>
    </lineage>
</organism>
<sequence>MSNYVKWLLLNGRHLQSRNEPPGLNTAKSPLGASFIDPLPPLHRNGLIHRVQSIRRPCIQPGNRRINTGPGIRYQSTVDCHQLPPCLRCIVLSARHLATCRKSDERGICVCHCRFHLLTYRAGLSDGPSDICECGGWFMDVRHFDGHHSDCDRWSARLVPFRRMGKYPVYWHTFFVLHG</sequence>
<keyword evidence="2" id="KW-1185">Reference proteome</keyword>
<comment type="caution">
    <text evidence="1">The sequence shown here is derived from an EMBL/GenBank/DDBJ whole genome shotgun (WGS) entry which is preliminary data.</text>
</comment>